<dbReference type="Pfam" id="PF03445">
    <property type="entry name" value="DUF294"/>
    <property type="match status" value="1"/>
</dbReference>
<name>A0ABX2FV66_9BACT</name>
<dbReference type="InterPro" id="IPR018490">
    <property type="entry name" value="cNMP-bd_dom_sf"/>
</dbReference>
<protein>
    <submittedName>
        <fullName evidence="5">CBS domain-containing protein</fullName>
    </submittedName>
</protein>
<dbReference type="PANTHER" id="PTHR43080:SF2">
    <property type="entry name" value="CBS DOMAIN-CONTAINING PROTEIN"/>
    <property type="match status" value="1"/>
</dbReference>
<dbReference type="Gene3D" id="2.60.120.10">
    <property type="entry name" value="Jelly Rolls"/>
    <property type="match status" value="1"/>
</dbReference>
<dbReference type="CDD" id="cd00038">
    <property type="entry name" value="CAP_ED"/>
    <property type="match status" value="1"/>
</dbReference>
<dbReference type="CDD" id="cd05401">
    <property type="entry name" value="NT_GlnE_GlnD_like"/>
    <property type="match status" value="1"/>
</dbReference>
<dbReference type="Pfam" id="PF10335">
    <property type="entry name" value="DUF294_C"/>
    <property type="match status" value="1"/>
</dbReference>
<evidence type="ECO:0000256" key="1">
    <source>
        <dbReference type="ARBA" id="ARBA00023122"/>
    </source>
</evidence>
<dbReference type="InterPro" id="IPR000595">
    <property type="entry name" value="cNMP-bd_dom"/>
</dbReference>
<organism evidence="5 6">
    <name type="scientific">Hymenobacter caeli</name>
    <dbReference type="NCBI Taxonomy" id="2735894"/>
    <lineage>
        <taxon>Bacteria</taxon>
        <taxon>Pseudomonadati</taxon>
        <taxon>Bacteroidota</taxon>
        <taxon>Cytophagia</taxon>
        <taxon>Cytophagales</taxon>
        <taxon>Hymenobacteraceae</taxon>
        <taxon>Hymenobacter</taxon>
    </lineage>
</organism>
<dbReference type="PROSITE" id="PS50042">
    <property type="entry name" value="CNMP_BINDING_3"/>
    <property type="match status" value="1"/>
</dbReference>
<evidence type="ECO:0000313" key="6">
    <source>
        <dbReference type="Proteomes" id="UP000779507"/>
    </source>
</evidence>
<dbReference type="InterPro" id="IPR018821">
    <property type="entry name" value="DUF294_put_nucleoTrafse_sb-bd"/>
</dbReference>
<dbReference type="PROSITE" id="PS51371">
    <property type="entry name" value="CBS"/>
    <property type="match status" value="1"/>
</dbReference>
<feature type="domain" description="Cyclic nucleotide-binding" evidence="3">
    <location>
        <begin position="18"/>
        <end position="122"/>
    </location>
</feature>
<evidence type="ECO:0000259" key="3">
    <source>
        <dbReference type="PROSITE" id="PS50042"/>
    </source>
</evidence>
<dbReference type="InterPro" id="IPR014710">
    <property type="entry name" value="RmlC-like_jellyroll"/>
</dbReference>
<dbReference type="SMART" id="SM00116">
    <property type="entry name" value="CBS"/>
    <property type="match status" value="2"/>
</dbReference>
<dbReference type="Gene3D" id="3.10.580.10">
    <property type="entry name" value="CBS-domain"/>
    <property type="match status" value="1"/>
</dbReference>
<reference evidence="5 6" key="1">
    <citation type="submission" date="2020-05" db="EMBL/GenBank/DDBJ databases">
        <title>Genomic Encyclopedia of Type Strains, Phase IV (KMG-V): Genome sequencing to study the core and pangenomes of soil and plant-associated prokaryotes.</title>
        <authorList>
            <person name="Whitman W."/>
        </authorList>
    </citation>
    <scope>NUCLEOTIDE SEQUENCE [LARGE SCALE GENOMIC DNA]</scope>
    <source>
        <strain evidence="5 6">9A</strain>
    </source>
</reference>
<keyword evidence="6" id="KW-1185">Reference proteome</keyword>
<dbReference type="Pfam" id="PF00571">
    <property type="entry name" value="CBS"/>
    <property type="match status" value="2"/>
</dbReference>
<dbReference type="Pfam" id="PF00027">
    <property type="entry name" value="cNMP_binding"/>
    <property type="match status" value="1"/>
</dbReference>
<dbReference type="InterPro" id="IPR051257">
    <property type="entry name" value="Diverse_CBS-Domain"/>
</dbReference>
<sequence length="638" mass="73440">MDKTVRATRFEFLRTVQPFDELPAEVLAGVADLLQEVEYAKETLIYQQDITKLRGVDLLVAGSYETFFYDSEQHKRLPEEYGPGACYGGMSILLNKKRSIRTVVARKGTRVYFLHRRDFRALCLAYKDFFHYFTTRYGERMLNAEYAHFIRPTAVPEENFIAADQIYSRKIETLETRELVECPGNTPIFEAAQRMARGKVSCLFVRDAGGAIVGYVTDIVLRDAVVAQCLDARRPVADILATPIVSIASSAFVHEAILLMFQTKTRYLLIEKGGEFVGFLSRNKLLSDLAQSPFMFIQAVKLAQSPRELRLRWRKVPEIVNQLLSRGVKAELVNQVITTVADTIALKVIEGVLAEMGPAPAKFVFMVLGSEGRQEQTLLTDQDNAIVYEDKANEQRELVREYFLRFAGIVSDRLDQIGLSLCTGGFIAQNPRWTHSVSHWKRSYHAWIDDSNPETAMQFSTFFDCRLLYGEPEIMDELRAYIRTELERPLDRFLHYMATNALQYEPPLTFFRNFRTFAQGDQQVFDLKKTMTPIVDLVRVYALRHQVFQTNTGARLAQLRARGVFTEKEYQELLQAYYYLMGMRLKKQARQLIDDRMPATNYLDPKELTQVERVTLKEIFKVIADFQVKIKVSFTKAL</sequence>
<dbReference type="InterPro" id="IPR005105">
    <property type="entry name" value="GlnD_Uridyltrans_N"/>
</dbReference>
<dbReference type="InterPro" id="IPR000644">
    <property type="entry name" value="CBS_dom"/>
</dbReference>
<dbReference type="SUPFAM" id="SSF54631">
    <property type="entry name" value="CBS-domain pair"/>
    <property type="match status" value="1"/>
</dbReference>
<dbReference type="RefSeq" id="WP_173811848.1">
    <property type="nucleotide sequence ID" value="NZ_JABSNP010000025.1"/>
</dbReference>
<accession>A0ABX2FV66</accession>
<dbReference type="EMBL" id="JABSNP010000025">
    <property type="protein sequence ID" value="NRT21088.1"/>
    <property type="molecule type" value="Genomic_DNA"/>
</dbReference>
<dbReference type="PANTHER" id="PTHR43080">
    <property type="entry name" value="CBS DOMAIN-CONTAINING PROTEIN CBSX3, MITOCHONDRIAL"/>
    <property type="match status" value="1"/>
</dbReference>
<gene>
    <name evidence="5" type="ORF">HNP98_003933</name>
</gene>
<dbReference type="SUPFAM" id="SSF51206">
    <property type="entry name" value="cAMP-binding domain-like"/>
    <property type="match status" value="1"/>
</dbReference>
<evidence type="ECO:0000259" key="4">
    <source>
        <dbReference type="PROSITE" id="PS51371"/>
    </source>
</evidence>
<dbReference type="Proteomes" id="UP000779507">
    <property type="component" value="Unassembled WGS sequence"/>
</dbReference>
<keyword evidence="1 2" id="KW-0129">CBS domain</keyword>
<evidence type="ECO:0000256" key="2">
    <source>
        <dbReference type="PROSITE-ProRule" id="PRU00703"/>
    </source>
</evidence>
<comment type="caution">
    <text evidence="5">The sequence shown here is derived from an EMBL/GenBank/DDBJ whole genome shotgun (WGS) entry which is preliminary data.</text>
</comment>
<dbReference type="InterPro" id="IPR046342">
    <property type="entry name" value="CBS_dom_sf"/>
</dbReference>
<proteinExistence type="predicted"/>
<evidence type="ECO:0000313" key="5">
    <source>
        <dbReference type="EMBL" id="NRT21088.1"/>
    </source>
</evidence>
<feature type="domain" description="CBS" evidence="4">
    <location>
        <begin position="175"/>
        <end position="232"/>
    </location>
</feature>